<dbReference type="AlphaFoldDB" id="A0A3B3RR60"/>
<evidence type="ECO:0000256" key="2">
    <source>
        <dbReference type="ARBA" id="ARBA00023163"/>
    </source>
</evidence>
<dbReference type="InterPro" id="IPR050359">
    <property type="entry name" value="bHLH_transcription_factors"/>
</dbReference>
<evidence type="ECO:0000256" key="1">
    <source>
        <dbReference type="ARBA" id="ARBA00023015"/>
    </source>
</evidence>
<name>A0A3B3RR60_9TELE</name>
<reference evidence="5" key="2">
    <citation type="submission" date="2025-09" db="UniProtKB">
        <authorList>
            <consortium name="Ensembl"/>
        </authorList>
    </citation>
    <scope>IDENTIFICATION</scope>
</reference>
<feature type="domain" description="BHLH" evidence="4">
    <location>
        <begin position="85"/>
        <end position="137"/>
    </location>
</feature>
<organism evidence="5 6">
    <name type="scientific">Paramormyrops kingsleyae</name>
    <dbReference type="NCBI Taxonomy" id="1676925"/>
    <lineage>
        <taxon>Eukaryota</taxon>
        <taxon>Metazoa</taxon>
        <taxon>Chordata</taxon>
        <taxon>Craniata</taxon>
        <taxon>Vertebrata</taxon>
        <taxon>Euteleostomi</taxon>
        <taxon>Actinopterygii</taxon>
        <taxon>Neopterygii</taxon>
        <taxon>Teleostei</taxon>
        <taxon>Osteoglossocephala</taxon>
        <taxon>Osteoglossomorpha</taxon>
        <taxon>Osteoglossiformes</taxon>
        <taxon>Mormyridae</taxon>
        <taxon>Paramormyrops</taxon>
    </lineage>
</organism>
<evidence type="ECO:0000313" key="5">
    <source>
        <dbReference type="Ensembl" id="ENSPKIP00000020989.1"/>
    </source>
</evidence>
<feature type="region of interest" description="Disordered" evidence="3">
    <location>
        <begin position="72"/>
        <end position="97"/>
    </location>
</feature>
<reference evidence="5" key="1">
    <citation type="submission" date="2025-08" db="UniProtKB">
        <authorList>
            <consortium name="Ensembl"/>
        </authorList>
    </citation>
    <scope>IDENTIFICATION</scope>
</reference>
<dbReference type="Pfam" id="PF00010">
    <property type="entry name" value="HLH"/>
    <property type="match status" value="1"/>
</dbReference>
<evidence type="ECO:0000259" key="4">
    <source>
        <dbReference type="PROSITE" id="PS50888"/>
    </source>
</evidence>
<dbReference type="GeneTree" id="ENSGT00940000163077"/>
<sequence>MFMFQHIDRRMSIRCSSVRRWELCASLGEKSPEVTSHVSIRLPVAAESREKGNFAERPSVPSQLGVKTCKPNKERCKAKPSPRVSRRRKANDRERKRMRNLNCALDTLRSVLPTFPHEEKLTKIETLRFAHNYIWALTETLRMEEHFRRQEFKAQMQLPSHDATDVDWIRQWDGAGDASPPRAPGPNSFTARMTITVRHRAMPALCASPGRDSA</sequence>
<dbReference type="Gene3D" id="4.10.280.10">
    <property type="entry name" value="Helix-loop-helix DNA-binding domain"/>
    <property type="match status" value="1"/>
</dbReference>
<dbReference type="InterPro" id="IPR036638">
    <property type="entry name" value="HLH_DNA-bd_sf"/>
</dbReference>
<feature type="compositionally biased region" description="Basic residues" evidence="3">
    <location>
        <begin position="78"/>
        <end position="90"/>
    </location>
</feature>
<dbReference type="InterPro" id="IPR011598">
    <property type="entry name" value="bHLH_dom"/>
</dbReference>
<protein>
    <recommendedName>
        <fullName evidence="4">BHLH domain-containing protein</fullName>
    </recommendedName>
</protein>
<dbReference type="GO" id="GO:0046983">
    <property type="term" value="F:protein dimerization activity"/>
    <property type="evidence" value="ECO:0007669"/>
    <property type="project" value="InterPro"/>
</dbReference>
<dbReference type="PANTHER" id="PTHR19290">
    <property type="entry name" value="BASIC HELIX-LOOP-HELIX PROTEIN NEUROGENIN-RELATED"/>
    <property type="match status" value="1"/>
</dbReference>
<dbReference type="Proteomes" id="UP000261540">
    <property type="component" value="Unplaced"/>
</dbReference>
<dbReference type="SMART" id="SM00353">
    <property type="entry name" value="HLH"/>
    <property type="match status" value="1"/>
</dbReference>
<keyword evidence="1" id="KW-0805">Transcription regulation</keyword>
<evidence type="ECO:0000256" key="3">
    <source>
        <dbReference type="SAM" id="MobiDB-lite"/>
    </source>
</evidence>
<dbReference type="PANTHER" id="PTHR19290:SF163">
    <property type="entry name" value="BASIC HELIX-LOOP-HELIX NEURAL TRANSCRIPTION FACTOR TAP"/>
    <property type="match status" value="1"/>
</dbReference>
<proteinExistence type="predicted"/>
<keyword evidence="2" id="KW-0804">Transcription</keyword>
<dbReference type="PROSITE" id="PS50888">
    <property type="entry name" value="BHLH"/>
    <property type="match status" value="1"/>
</dbReference>
<accession>A0A3B3RR60</accession>
<dbReference type="GO" id="GO:0061564">
    <property type="term" value="P:axon development"/>
    <property type="evidence" value="ECO:0007669"/>
    <property type="project" value="TreeGrafter"/>
</dbReference>
<dbReference type="GO" id="GO:0070888">
    <property type="term" value="F:E-box binding"/>
    <property type="evidence" value="ECO:0007669"/>
    <property type="project" value="TreeGrafter"/>
</dbReference>
<dbReference type="Ensembl" id="ENSPKIT00000001614.1">
    <property type="protein sequence ID" value="ENSPKIP00000020989.1"/>
    <property type="gene ID" value="ENSPKIG00000005565.1"/>
</dbReference>
<keyword evidence="6" id="KW-1185">Reference proteome</keyword>
<dbReference type="GO" id="GO:0045944">
    <property type="term" value="P:positive regulation of transcription by RNA polymerase II"/>
    <property type="evidence" value="ECO:0007669"/>
    <property type="project" value="TreeGrafter"/>
</dbReference>
<dbReference type="GO" id="GO:0007423">
    <property type="term" value="P:sensory organ development"/>
    <property type="evidence" value="ECO:0007669"/>
    <property type="project" value="TreeGrafter"/>
</dbReference>
<dbReference type="GO" id="GO:0000981">
    <property type="term" value="F:DNA-binding transcription factor activity, RNA polymerase II-specific"/>
    <property type="evidence" value="ECO:0007669"/>
    <property type="project" value="TreeGrafter"/>
</dbReference>
<dbReference type="GO" id="GO:0005634">
    <property type="term" value="C:nucleus"/>
    <property type="evidence" value="ECO:0007669"/>
    <property type="project" value="TreeGrafter"/>
</dbReference>
<evidence type="ECO:0000313" key="6">
    <source>
        <dbReference type="Proteomes" id="UP000261540"/>
    </source>
</evidence>
<dbReference type="SUPFAM" id="SSF47459">
    <property type="entry name" value="HLH, helix-loop-helix DNA-binding domain"/>
    <property type="match status" value="1"/>
</dbReference>